<feature type="active site" description="Proton acceptor" evidence="4">
    <location>
        <position position="47"/>
    </location>
</feature>
<dbReference type="Gene3D" id="2.115.10.20">
    <property type="entry name" value="Glycosyl hydrolase domain, family 43"/>
    <property type="match status" value="1"/>
</dbReference>
<evidence type="ECO:0000256" key="6">
    <source>
        <dbReference type="RuleBase" id="RU361187"/>
    </source>
</evidence>
<dbReference type="GeneID" id="28834235"/>
<feature type="active site" description="Proton donor" evidence="4">
    <location>
        <position position="210"/>
    </location>
</feature>
<organism evidence="9 10">
    <name type="scientific">Pseudogymnoascus verrucosus</name>
    <dbReference type="NCBI Taxonomy" id="342668"/>
    <lineage>
        <taxon>Eukaryota</taxon>
        <taxon>Fungi</taxon>
        <taxon>Dikarya</taxon>
        <taxon>Ascomycota</taxon>
        <taxon>Pezizomycotina</taxon>
        <taxon>Leotiomycetes</taxon>
        <taxon>Thelebolales</taxon>
        <taxon>Thelebolaceae</taxon>
        <taxon>Pseudogymnoascus</taxon>
    </lineage>
</organism>
<evidence type="ECO:0000256" key="2">
    <source>
        <dbReference type="ARBA" id="ARBA00022801"/>
    </source>
</evidence>
<dbReference type="RefSeq" id="XP_018134637.1">
    <property type="nucleotide sequence ID" value="XM_018270377.2"/>
</dbReference>
<keyword evidence="10" id="KW-1185">Reference proteome</keyword>
<dbReference type="STRING" id="342668.A0A2P2SVN5"/>
<dbReference type="GO" id="GO:0004553">
    <property type="term" value="F:hydrolase activity, hydrolyzing O-glycosyl compounds"/>
    <property type="evidence" value="ECO:0007669"/>
    <property type="project" value="InterPro"/>
</dbReference>
<accession>A0A2P2SVN5</accession>
<dbReference type="InterPro" id="IPR006710">
    <property type="entry name" value="Glyco_hydro_43"/>
</dbReference>
<dbReference type="InterPro" id="IPR041542">
    <property type="entry name" value="GH43_C2"/>
</dbReference>
<dbReference type="EMBL" id="KV460207">
    <property type="protein sequence ID" value="OBU00905.1"/>
    <property type="molecule type" value="Genomic_DNA"/>
</dbReference>
<dbReference type="InterPro" id="IPR051795">
    <property type="entry name" value="Glycosyl_Hydrlase_43"/>
</dbReference>
<dbReference type="InterPro" id="IPR023296">
    <property type="entry name" value="Glyco_hydro_beta-prop_sf"/>
</dbReference>
<reference evidence="9 10" key="1">
    <citation type="submission" date="2016-03" db="EMBL/GenBank/DDBJ databases">
        <title>Comparative genomics of Pseudogymnoascus destructans, the fungus causing white-nose syndrome of bats.</title>
        <authorList>
            <person name="Palmer J.M."/>
            <person name="Drees K.P."/>
            <person name="Foster J.T."/>
            <person name="Lindner D.L."/>
        </authorList>
    </citation>
    <scope>NUCLEOTIDE SEQUENCE [LARGE SCALE GENOMIC DNA]</scope>
    <source>
        <strain evidence="9 10">UAMH 10579</strain>
    </source>
</reference>
<evidence type="ECO:0000313" key="10">
    <source>
        <dbReference type="Proteomes" id="UP000091956"/>
    </source>
</evidence>
<evidence type="ECO:0000259" key="8">
    <source>
        <dbReference type="Pfam" id="PF17851"/>
    </source>
</evidence>
<sequence length="584" mass="64804">MLDQIFSMYAFCKVSTIALVLAAALPCAAHPQNTHYTNPIIPGWHSDPSCIYVRKESTYFCTTSTFLLYPGIPIYASKDLVSWKLVSNVLNRPSQVPELNNVAWQQGGMYAATLRYREDKFHLVVADLGGVGSNYLFTSSDPYNDKAWNDPVKFALDPGSDADLFWDDDGTAYITVARNGLINQFAFDMETGAMGPLSELWNGTGGVYPEGPHMYKKDGYYYLMIAEGGTEQNHTETIARSRNRLGPWEAYPRNPLLTNRDTDQYFQTVGHADLFQDEDYNWWAVALSTRSGKEWLNYPMGRETVLVPATWGKGEWPVLQPVRGTMQGPLPRVNKNVAGDGAFVNEPDKFNFRPGSSIPKHLSFWRFPNTYSYTVSPRGHPNTLRLTPSSMNITGTADIQPSDPITLIMRRQTDTLFTYGVDFSFDPKLENEETGVTLFLTQLQHIDLGIVNLSSPNSKESSISLRFRVEGVGNYVGPAIEPTTVPVPKAWHGKSIRLEIKAVNTTHYSFSAALSAKPSQSQIIAYAKALLVSGGTGIFTGALVGAYATSNGGNGTTNSYLSNWRYEGQGQEIDYDTIVSSNFF</sequence>
<dbReference type="GO" id="GO:0005975">
    <property type="term" value="P:carbohydrate metabolic process"/>
    <property type="evidence" value="ECO:0007669"/>
    <property type="project" value="InterPro"/>
</dbReference>
<proteinExistence type="inferred from homology"/>
<gene>
    <name evidence="9" type="ORF">VE01_00849</name>
</gene>
<dbReference type="CDD" id="cd18833">
    <property type="entry name" value="GH43_PcXyl-like"/>
    <property type="match status" value="1"/>
</dbReference>
<name>A0A2P2SVN5_9PEZI</name>
<evidence type="ECO:0000256" key="7">
    <source>
        <dbReference type="SAM" id="SignalP"/>
    </source>
</evidence>
<dbReference type="OrthoDB" id="408373at2759"/>
<comment type="similarity">
    <text evidence="1 6">Belongs to the glycosyl hydrolase 43 family.</text>
</comment>
<keyword evidence="2 6" id="KW-0378">Hydrolase</keyword>
<dbReference type="Pfam" id="PF17851">
    <property type="entry name" value="GH43_C2"/>
    <property type="match status" value="1"/>
</dbReference>
<keyword evidence="7" id="KW-0732">Signal</keyword>
<evidence type="ECO:0000256" key="4">
    <source>
        <dbReference type="PIRSR" id="PIRSR606710-1"/>
    </source>
</evidence>
<evidence type="ECO:0000313" key="9">
    <source>
        <dbReference type="EMBL" id="OBU00905.1"/>
    </source>
</evidence>
<dbReference type="AlphaFoldDB" id="A0A2P2SVN5"/>
<reference evidence="10" key="2">
    <citation type="journal article" date="2018" name="Nat. Commun.">
        <title>Extreme sensitivity to ultraviolet light in the fungal pathogen causing white-nose syndrome of bats.</title>
        <authorList>
            <person name="Palmer J.M."/>
            <person name="Drees K.P."/>
            <person name="Foster J.T."/>
            <person name="Lindner D.L."/>
        </authorList>
    </citation>
    <scope>NUCLEOTIDE SEQUENCE [LARGE SCALE GENOMIC DNA]</scope>
    <source>
        <strain evidence="10">UAMH 10579</strain>
    </source>
</reference>
<keyword evidence="3 6" id="KW-0326">Glycosidase</keyword>
<feature type="signal peptide" evidence="7">
    <location>
        <begin position="1"/>
        <end position="22"/>
    </location>
</feature>
<dbReference type="SUPFAM" id="SSF49899">
    <property type="entry name" value="Concanavalin A-like lectins/glucanases"/>
    <property type="match status" value="1"/>
</dbReference>
<protein>
    <recommendedName>
        <fullName evidence="8">Beta-xylosidase C-terminal Concanavalin A-like domain-containing protein</fullName>
    </recommendedName>
</protein>
<feature type="domain" description="Beta-xylosidase C-terminal Concanavalin A-like" evidence="8">
    <location>
        <begin position="360"/>
        <end position="566"/>
    </location>
</feature>
<dbReference type="PANTHER" id="PTHR42812:SF17">
    <property type="entry name" value="BETA-XYLOSIDASE C-TERMINAL CONCANAVALIN A-LIKE DOMAIN-CONTAINING PROTEIN-RELATED"/>
    <property type="match status" value="1"/>
</dbReference>
<dbReference type="PANTHER" id="PTHR42812">
    <property type="entry name" value="BETA-XYLOSIDASE"/>
    <property type="match status" value="1"/>
</dbReference>
<dbReference type="InterPro" id="IPR013320">
    <property type="entry name" value="ConA-like_dom_sf"/>
</dbReference>
<dbReference type="SUPFAM" id="SSF75005">
    <property type="entry name" value="Arabinanase/levansucrase/invertase"/>
    <property type="match status" value="1"/>
</dbReference>
<dbReference type="Gene3D" id="2.60.120.200">
    <property type="match status" value="1"/>
</dbReference>
<feature type="chain" id="PRO_5015141354" description="Beta-xylosidase C-terminal Concanavalin A-like domain-containing protein" evidence="7">
    <location>
        <begin position="23"/>
        <end position="584"/>
    </location>
</feature>
<evidence type="ECO:0000256" key="1">
    <source>
        <dbReference type="ARBA" id="ARBA00009865"/>
    </source>
</evidence>
<feature type="site" description="Important for catalytic activity, responsible for pKa modulation of the active site Glu and correct orientation of both the proton donor and substrate" evidence="5">
    <location>
        <position position="161"/>
    </location>
</feature>
<evidence type="ECO:0000256" key="3">
    <source>
        <dbReference type="ARBA" id="ARBA00023295"/>
    </source>
</evidence>
<evidence type="ECO:0000256" key="5">
    <source>
        <dbReference type="PIRSR" id="PIRSR606710-2"/>
    </source>
</evidence>
<dbReference type="Pfam" id="PF04616">
    <property type="entry name" value="Glyco_hydro_43"/>
    <property type="match status" value="1"/>
</dbReference>
<dbReference type="Proteomes" id="UP000091956">
    <property type="component" value="Unassembled WGS sequence"/>
</dbReference>